<gene>
    <name evidence="2" type="ORF">WUBG_16538</name>
</gene>
<name>J9DSJ7_WUCBA</name>
<feature type="compositionally biased region" description="Low complexity" evidence="1">
    <location>
        <begin position="32"/>
        <end position="53"/>
    </location>
</feature>
<evidence type="ECO:0000256" key="1">
    <source>
        <dbReference type="SAM" id="MobiDB-lite"/>
    </source>
</evidence>
<proteinExistence type="predicted"/>
<sequence>MPLFEGCCSNSLIDRKKSTAYIPSSHQLGEKQQQQQQQQQQEQQQQQQQQQEENNCQPISPSTSVPMVKAI</sequence>
<comment type="caution">
    <text evidence="2">The sequence shown here is derived from an EMBL/GenBank/DDBJ whole genome shotgun (WGS) entry which is preliminary data.</text>
</comment>
<accession>J9DSJ7</accession>
<dbReference type="EMBL" id="ADBV01015933">
    <property type="protein sequence ID" value="EJW72556.1"/>
    <property type="molecule type" value="Genomic_DNA"/>
</dbReference>
<evidence type="ECO:0000313" key="3">
    <source>
        <dbReference type="Proteomes" id="UP000004810"/>
    </source>
</evidence>
<reference evidence="3" key="1">
    <citation type="submission" date="2012-08" db="EMBL/GenBank/DDBJ databases">
        <title>The Genome Sequence of Wuchereria bancrofti.</title>
        <authorList>
            <person name="Nutman T.B."/>
            <person name="Fink D.L."/>
            <person name="Russ C."/>
            <person name="Young S."/>
            <person name="Zeng Q."/>
            <person name="Koehrsen M."/>
            <person name="Alvarado L."/>
            <person name="Berlin A."/>
            <person name="Chapman S.B."/>
            <person name="Chen Z."/>
            <person name="Freedman E."/>
            <person name="Gellesch M."/>
            <person name="Goldberg J."/>
            <person name="Griggs A."/>
            <person name="Gujja S."/>
            <person name="Heilman E.R."/>
            <person name="Heiman D."/>
            <person name="Hepburn T."/>
            <person name="Howarth C."/>
            <person name="Jen D."/>
            <person name="Larson L."/>
            <person name="Lewis B."/>
            <person name="Mehta T."/>
            <person name="Park D."/>
            <person name="Pearson M."/>
            <person name="Roberts A."/>
            <person name="Saif S."/>
            <person name="Shea T."/>
            <person name="Shenoy N."/>
            <person name="Sisk P."/>
            <person name="Stolte C."/>
            <person name="Sykes S."/>
            <person name="Walk T."/>
            <person name="White J."/>
            <person name="Yandava C."/>
            <person name="Haas B."/>
            <person name="Henn M.R."/>
            <person name="Nusbaum C."/>
            <person name="Birren B."/>
        </authorList>
    </citation>
    <scope>NUCLEOTIDE SEQUENCE [LARGE SCALE GENOMIC DNA]</scope>
    <source>
        <strain evidence="3">NA</strain>
    </source>
</reference>
<feature type="compositionally biased region" description="Polar residues" evidence="1">
    <location>
        <begin position="21"/>
        <end position="31"/>
    </location>
</feature>
<feature type="region of interest" description="Disordered" evidence="1">
    <location>
        <begin position="18"/>
        <end position="71"/>
    </location>
</feature>
<feature type="compositionally biased region" description="Polar residues" evidence="1">
    <location>
        <begin position="54"/>
        <end position="65"/>
    </location>
</feature>
<evidence type="ECO:0000313" key="2">
    <source>
        <dbReference type="EMBL" id="EJW72556.1"/>
    </source>
</evidence>
<dbReference type="Proteomes" id="UP000004810">
    <property type="component" value="Unassembled WGS sequence"/>
</dbReference>
<protein>
    <submittedName>
        <fullName evidence="2">Uncharacterized protein</fullName>
    </submittedName>
</protein>
<organism evidence="2 3">
    <name type="scientific">Wuchereria bancrofti</name>
    <dbReference type="NCBI Taxonomy" id="6293"/>
    <lineage>
        <taxon>Eukaryota</taxon>
        <taxon>Metazoa</taxon>
        <taxon>Ecdysozoa</taxon>
        <taxon>Nematoda</taxon>
        <taxon>Chromadorea</taxon>
        <taxon>Rhabditida</taxon>
        <taxon>Spirurina</taxon>
        <taxon>Spiruromorpha</taxon>
        <taxon>Filarioidea</taxon>
        <taxon>Onchocercidae</taxon>
        <taxon>Wuchereria</taxon>
    </lineage>
</organism>
<dbReference type="AlphaFoldDB" id="J9DSJ7"/>